<evidence type="ECO:0000313" key="2">
    <source>
        <dbReference type="Proteomes" id="UP000018419"/>
    </source>
</evidence>
<sequence length="45" mass="5057">MIKNGRSPTSMLELSTIGSRLPVDLNKLNSKEWKILIFPVETAID</sequence>
<name>A0ABM9YN46_ACIRA</name>
<evidence type="ECO:0000313" key="1">
    <source>
        <dbReference type="EMBL" id="EET82462.1"/>
    </source>
</evidence>
<dbReference type="Proteomes" id="UP000018419">
    <property type="component" value="Unassembled WGS sequence"/>
</dbReference>
<keyword evidence="2" id="KW-1185">Reference proteome</keyword>
<gene>
    <name evidence="1" type="ORF">ACIRA0001_2616</name>
</gene>
<comment type="caution">
    <text evidence="1">The sequence shown here is derived from an EMBL/GenBank/DDBJ whole genome shotgun (WGS) entry which is preliminary data.</text>
</comment>
<proteinExistence type="predicted"/>
<organism evidence="1 2">
    <name type="scientific">Acinetobacter radioresistens SK82</name>
    <dbReference type="NCBI Taxonomy" id="596318"/>
    <lineage>
        <taxon>Bacteria</taxon>
        <taxon>Pseudomonadati</taxon>
        <taxon>Pseudomonadota</taxon>
        <taxon>Gammaproteobacteria</taxon>
        <taxon>Moraxellales</taxon>
        <taxon>Moraxellaceae</taxon>
        <taxon>Acinetobacter</taxon>
    </lineage>
</organism>
<dbReference type="RefSeq" id="WP_005405135.1">
    <property type="nucleotide sequence ID" value="NZ_ACVR01000038.1"/>
</dbReference>
<protein>
    <submittedName>
        <fullName evidence="1">Uncharacterized protein</fullName>
    </submittedName>
</protein>
<dbReference type="EMBL" id="ACVR01000038">
    <property type="protein sequence ID" value="EET82462.1"/>
    <property type="molecule type" value="Genomic_DNA"/>
</dbReference>
<reference evidence="1 2" key="1">
    <citation type="submission" date="2009-07" db="EMBL/GenBank/DDBJ databases">
        <authorList>
            <person name="Madupu R."/>
            <person name="Durkin A.S."/>
            <person name="Torralba M."/>
            <person name="Methe B."/>
            <person name="Sutton G.G."/>
            <person name="Strausberg R.L."/>
            <person name="Nelson K.E."/>
        </authorList>
    </citation>
    <scope>NUCLEOTIDE SEQUENCE [LARGE SCALE GENOMIC DNA]</scope>
    <source>
        <strain evidence="1 2">SK82</strain>
    </source>
</reference>
<accession>A0ABM9YN46</accession>